<dbReference type="Gene3D" id="3.30.420.110">
    <property type="entry name" value="MutS, connector domain"/>
    <property type="match status" value="1"/>
</dbReference>
<evidence type="ECO:0000313" key="2">
    <source>
        <dbReference type="EMBL" id="OYV02758.1"/>
    </source>
</evidence>
<protein>
    <recommendedName>
        <fullName evidence="1">DNA mismatch repair protein MutS core domain-containing protein</fullName>
    </recommendedName>
</protein>
<sequence length="83" mass="9588">MPLAIRAAGAALHYVKETKKQTLDYISSIRPYRVQDFMFIDSFTRRNLELTEKITGEYEGSLLSVLDETCTPMGARLMREYHV</sequence>
<evidence type="ECO:0000259" key="1">
    <source>
        <dbReference type="Pfam" id="PF05192"/>
    </source>
</evidence>
<dbReference type="EMBL" id="NMUJ01000054">
    <property type="protein sequence ID" value="OYV02758.1"/>
    <property type="molecule type" value="Genomic_DNA"/>
</dbReference>
<name>A0A257LSU9_UNCW3</name>
<dbReference type="Pfam" id="PF05192">
    <property type="entry name" value="MutS_III"/>
    <property type="match status" value="1"/>
</dbReference>
<dbReference type="AlphaFoldDB" id="A0A257LSU9"/>
<feature type="domain" description="DNA mismatch repair protein MutS core" evidence="1">
    <location>
        <begin position="44"/>
        <end position="80"/>
    </location>
</feature>
<dbReference type="InterPro" id="IPR036678">
    <property type="entry name" value="MutS_con_dom_sf"/>
</dbReference>
<dbReference type="SUPFAM" id="SSF53150">
    <property type="entry name" value="DNA repair protein MutS, domain II"/>
    <property type="match status" value="1"/>
</dbReference>
<dbReference type="GO" id="GO:0006298">
    <property type="term" value="P:mismatch repair"/>
    <property type="evidence" value="ECO:0007669"/>
    <property type="project" value="InterPro"/>
</dbReference>
<proteinExistence type="predicted"/>
<dbReference type="InterPro" id="IPR036187">
    <property type="entry name" value="DNA_mismatch_repair_MutS_sf"/>
</dbReference>
<reference evidence="3" key="1">
    <citation type="submission" date="2017-07" db="EMBL/GenBank/DDBJ databases">
        <title>Novel pathways for hydrocarbon cycling and metabolic interdependencies in hydrothermal sediment communities.</title>
        <authorList>
            <person name="Dombrowski N."/>
            <person name="Seitz K."/>
            <person name="Teske A."/>
            <person name="Baker B."/>
        </authorList>
    </citation>
    <scope>NUCLEOTIDE SEQUENCE [LARGE SCALE GENOMIC DNA]</scope>
</reference>
<dbReference type="GO" id="GO:0030983">
    <property type="term" value="F:mismatched DNA binding"/>
    <property type="evidence" value="ECO:0007669"/>
    <property type="project" value="InterPro"/>
</dbReference>
<dbReference type="Gene3D" id="6.10.140.80">
    <property type="match status" value="1"/>
</dbReference>
<gene>
    <name evidence="2" type="ORF">CGW93_03880</name>
</gene>
<organism evidence="2 3">
    <name type="scientific">candidate division WOR-3 bacterium 4484_18</name>
    <dbReference type="NCBI Taxonomy" id="2020626"/>
    <lineage>
        <taxon>Bacteria</taxon>
        <taxon>Bacteria division WOR-3</taxon>
    </lineage>
</organism>
<dbReference type="GO" id="GO:0005524">
    <property type="term" value="F:ATP binding"/>
    <property type="evidence" value="ECO:0007669"/>
    <property type="project" value="InterPro"/>
</dbReference>
<dbReference type="InterPro" id="IPR007696">
    <property type="entry name" value="DNA_mismatch_repair_MutS_core"/>
</dbReference>
<dbReference type="Proteomes" id="UP000216312">
    <property type="component" value="Unassembled WGS sequence"/>
</dbReference>
<comment type="caution">
    <text evidence="2">The sequence shown here is derived from an EMBL/GenBank/DDBJ whole genome shotgun (WGS) entry which is preliminary data.</text>
</comment>
<accession>A0A257LSU9</accession>
<dbReference type="SUPFAM" id="SSF48334">
    <property type="entry name" value="DNA repair protein MutS, domain III"/>
    <property type="match status" value="1"/>
</dbReference>
<evidence type="ECO:0000313" key="3">
    <source>
        <dbReference type="Proteomes" id="UP000216312"/>
    </source>
</evidence>